<protein>
    <submittedName>
        <fullName evidence="1">Uncharacterized protein</fullName>
    </submittedName>
</protein>
<sequence length="138" mass="14552">MPVPPAAREDDATVELHARLRAWARGIDTLEAATELLIRAGLARPVHPWVCRAPAAGGGPEDAWIDFAAVSAYVGPMSPGERRVLLFAASLSDVDAAPSVRLGDLARVRPPRLALLLAALAHAGGRPGAWEERARGRG</sequence>
<dbReference type="AlphaFoldDB" id="A0A7Z8NQH2"/>
<dbReference type="RefSeq" id="WP_154729813.1">
    <property type="nucleotide sequence ID" value="NZ_SZYE01000086.1"/>
</dbReference>
<gene>
    <name evidence="1" type="ORF">FA014_11465</name>
</gene>
<dbReference type="OrthoDB" id="3532716at2"/>
<organism evidence="1 2">
    <name type="scientific">Cellulomonas hominis</name>
    <dbReference type="NCBI Taxonomy" id="156981"/>
    <lineage>
        <taxon>Bacteria</taxon>
        <taxon>Bacillati</taxon>
        <taxon>Actinomycetota</taxon>
        <taxon>Actinomycetes</taxon>
        <taxon>Micrococcales</taxon>
        <taxon>Cellulomonadaceae</taxon>
        <taxon>Cellulomonas</taxon>
    </lineage>
</organism>
<comment type="caution">
    <text evidence="1">The sequence shown here is derived from an EMBL/GenBank/DDBJ whole genome shotgun (WGS) entry which is preliminary data.</text>
</comment>
<proteinExistence type="predicted"/>
<dbReference type="EMBL" id="SZYE01000086">
    <property type="protein sequence ID" value="TKR23388.1"/>
    <property type="molecule type" value="Genomic_DNA"/>
</dbReference>
<accession>A0A7Z8NQH2</accession>
<evidence type="ECO:0000313" key="1">
    <source>
        <dbReference type="EMBL" id="TKR23388.1"/>
    </source>
</evidence>
<reference evidence="1 2" key="1">
    <citation type="submission" date="2019-05" db="EMBL/GenBank/DDBJ databases">
        <title>Genome sequence of Cellulomonas hominis strain CS1.</title>
        <authorList>
            <person name="Belmont J."/>
            <person name="Maclea K.S."/>
        </authorList>
    </citation>
    <scope>NUCLEOTIDE SEQUENCE [LARGE SCALE GENOMIC DNA]</scope>
    <source>
        <strain evidence="1 2">CS1</strain>
    </source>
</reference>
<name>A0A7Z8NQH2_9CELL</name>
<evidence type="ECO:0000313" key="2">
    <source>
        <dbReference type="Proteomes" id="UP000308121"/>
    </source>
</evidence>
<dbReference type="Proteomes" id="UP000308121">
    <property type="component" value="Unassembled WGS sequence"/>
</dbReference>